<dbReference type="InterPro" id="IPR050553">
    <property type="entry name" value="Thioredoxin_ResA/DsbE_sf"/>
</dbReference>
<organism evidence="7 8">
    <name type="scientific">Taibaiella chishuiensis</name>
    <dbReference type="NCBI Taxonomy" id="1434707"/>
    <lineage>
        <taxon>Bacteria</taxon>
        <taxon>Pseudomonadati</taxon>
        <taxon>Bacteroidota</taxon>
        <taxon>Chitinophagia</taxon>
        <taxon>Chitinophagales</taxon>
        <taxon>Chitinophagaceae</taxon>
        <taxon>Taibaiella</taxon>
    </lineage>
</organism>
<feature type="chain" id="PRO_5015186450" evidence="5">
    <location>
        <begin position="27"/>
        <end position="506"/>
    </location>
</feature>
<evidence type="ECO:0000259" key="6">
    <source>
        <dbReference type="PROSITE" id="PS51352"/>
    </source>
</evidence>
<accession>A0A2P8D0R2</accession>
<dbReference type="PROSITE" id="PS51352">
    <property type="entry name" value="THIOREDOXIN_2"/>
    <property type="match status" value="1"/>
</dbReference>
<dbReference type="GO" id="GO:0016853">
    <property type="term" value="F:isomerase activity"/>
    <property type="evidence" value="ECO:0007669"/>
    <property type="project" value="UniProtKB-KW"/>
</dbReference>
<evidence type="ECO:0000256" key="1">
    <source>
        <dbReference type="ARBA" id="ARBA00004196"/>
    </source>
</evidence>
<protein>
    <submittedName>
        <fullName evidence="7">Thiol-disulfide isomerase/thioredoxin</fullName>
    </submittedName>
</protein>
<dbReference type="InterPro" id="IPR036249">
    <property type="entry name" value="Thioredoxin-like_sf"/>
</dbReference>
<dbReference type="SUPFAM" id="SSF52833">
    <property type="entry name" value="Thioredoxin-like"/>
    <property type="match status" value="1"/>
</dbReference>
<dbReference type="Gene3D" id="3.40.30.10">
    <property type="entry name" value="Glutaredoxin"/>
    <property type="match status" value="1"/>
</dbReference>
<keyword evidence="8" id="KW-1185">Reference proteome</keyword>
<comment type="caution">
    <text evidence="7">The sequence shown here is derived from an EMBL/GenBank/DDBJ whole genome shotgun (WGS) entry which is preliminary data.</text>
</comment>
<gene>
    <name evidence="7" type="ORF">B0I18_107217</name>
</gene>
<dbReference type="InterPro" id="IPR013766">
    <property type="entry name" value="Thioredoxin_domain"/>
</dbReference>
<dbReference type="GO" id="GO:0017004">
    <property type="term" value="P:cytochrome complex assembly"/>
    <property type="evidence" value="ECO:0007669"/>
    <property type="project" value="UniProtKB-KW"/>
</dbReference>
<evidence type="ECO:0000313" key="7">
    <source>
        <dbReference type="EMBL" id="PSK90805.1"/>
    </source>
</evidence>
<dbReference type="RefSeq" id="WP_106524074.1">
    <property type="nucleotide sequence ID" value="NZ_PYGD01000007.1"/>
</dbReference>
<keyword evidence="5" id="KW-0732">Signal</keyword>
<comment type="subcellular location">
    <subcellularLocation>
        <location evidence="1">Cell envelope</location>
    </subcellularLocation>
</comment>
<dbReference type="GO" id="GO:0030313">
    <property type="term" value="C:cell envelope"/>
    <property type="evidence" value="ECO:0007669"/>
    <property type="project" value="UniProtKB-SubCell"/>
</dbReference>
<sequence length="506" mass="57587">MNNILSALASVSLCFALLFTSSISKSGTKSKAISIAKAGTVIINLEYSQYQPGDTLMIRKIDLMNTTDHKNYYPVKDLNGMFRFEFPAVEKCGYWELIEINRNFDKRGQFIEQALSMSYFWETGDSITYYLSKTRLAPFAFAMAQFIGRGAFKYNVSRAINDLSIVNGLPQKKRLNPWFNDRFEFIRQTDTLLQMKLDLLLSLKPGLSSLSYEVLKADAIYSNDSPEYFTRKYFDDYVSKLPKSNREKLVANYFRTFGNVSLSAISIDGIENSAYSASYLRKKLSTSAYLLSGKEDQVGTYNQIKQNTGGYIRERILSGYFLGSRLVENIDSLIVDAKNLFVSNSGKIIYEKKILPMTFKKKFKNYELVNREGSTVTLNKFLGKIQVLDFWFSGCGGCMLYYTTALSKAEEHFKNDPEVEFISITSDRNADIWEQAIKSKKYTNERVTNLSTKGSEHAIYKENNIHSTPTALLLDKDGTVVFNNTSNLYNVDGLIKAIAELKSKKR</sequence>
<dbReference type="EMBL" id="PYGD01000007">
    <property type="protein sequence ID" value="PSK90805.1"/>
    <property type="molecule type" value="Genomic_DNA"/>
</dbReference>
<keyword evidence="7" id="KW-0413">Isomerase</keyword>
<keyword evidence="4" id="KW-0676">Redox-active center</keyword>
<dbReference type="AlphaFoldDB" id="A0A2P8D0R2"/>
<feature type="domain" description="Thioredoxin" evidence="6">
    <location>
        <begin position="357"/>
        <end position="503"/>
    </location>
</feature>
<keyword evidence="2" id="KW-0201">Cytochrome c-type biogenesis</keyword>
<keyword evidence="3" id="KW-1015">Disulfide bond</keyword>
<evidence type="ECO:0000256" key="4">
    <source>
        <dbReference type="ARBA" id="ARBA00023284"/>
    </source>
</evidence>
<dbReference type="InterPro" id="IPR012336">
    <property type="entry name" value="Thioredoxin-like_fold"/>
</dbReference>
<evidence type="ECO:0000256" key="5">
    <source>
        <dbReference type="SAM" id="SignalP"/>
    </source>
</evidence>
<feature type="signal peptide" evidence="5">
    <location>
        <begin position="1"/>
        <end position="26"/>
    </location>
</feature>
<reference evidence="7 8" key="1">
    <citation type="submission" date="2018-03" db="EMBL/GenBank/DDBJ databases">
        <title>Genomic Encyclopedia of Type Strains, Phase III (KMG-III): the genomes of soil and plant-associated and newly described type strains.</title>
        <authorList>
            <person name="Whitman W."/>
        </authorList>
    </citation>
    <scope>NUCLEOTIDE SEQUENCE [LARGE SCALE GENOMIC DNA]</scope>
    <source>
        <strain evidence="7 8">CGMCC 1.12700</strain>
    </source>
</reference>
<evidence type="ECO:0000256" key="3">
    <source>
        <dbReference type="ARBA" id="ARBA00023157"/>
    </source>
</evidence>
<name>A0A2P8D0R2_9BACT</name>
<evidence type="ECO:0000256" key="2">
    <source>
        <dbReference type="ARBA" id="ARBA00022748"/>
    </source>
</evidence>
<dbReference type="PANTHER" id="PTHR42852">
    <property type="entry name" value="THIOL:DISULFIDE INTERCHANGE PROTEIN DSBE"/>
    <property type="match status" value="1"/>
</dbReference>
<dbReference type="Proteomes" id="UP000240572">
    <property type="component" value="Unassembled WGS sequence"/>
</dbReference>
<dbReference type="OrthoDB" id="983020at2"/>
<evidence type="ECO:0000313" key="8">
    <source>
        <dbReference type="Proteomes" id="UP000240572"/>
    </source>
</evidence>
<dbReference type="Pfam" id="PF13905">
    <property type="entry name" value="Thioredoxin_8"/>
    <property type="match status" value="1"/>
</dbReference>
<proteinExistence type="predicted"/>
<dbReference type="PANTHER" id="PTHR42852:SF6">
    <property type="entry name" value="THIOL:DISULFIDE INTERCHANGE PROTEIN DSBE"/>
    <property type="match status" value="1"/>
</dbReference>